<comment type="caution">
    <text evidence="1">The sequence shown here is derived from an EMBL/GenBank/DDBJ whole genome shotgun (WGS) entry which is preliminary data.</text>
</comment>
<reference evidence="1" key="1">
    <citation type="submission" date="2020-03" db="EMBL/GenBank/DDBJ databases">
        <title>Hybrid Assembly of Korean Phytophthora infestans isolates.</title>
        <authorList>
            <person name="Prokchorchik M."/>
            <person name="Lee Y."/>
            <person name="Seo J."/>
            <person name="Cho J.-H."/>
            <person name="Park Y.-E."/>
            <person name="Jang D.-C."/>
            <person name="Im J.-S."/>
            <person name="Choi J.-G."/>
            <person name="Park H.-J."/>
            <person name="Lee G.-B."/>
            <person name="Lee Y.-G."/>
            <person name="Hong S.-Y."/>
            <person name="Cho K."/>
            <person name="Sohn K.H."/>
        </authorList>
    </citation>
    <scope>NUCLEOTIDE SEQUENCE</scope>
    <source>
        <strain evidence="1">KR_2_A2</strain>
    </source>
</reference>
<evidence type="ECO:0000313" key="1">
    <source>
        <dbReference type="EMBL" id="KAF4131862.1"/>
    </source>
</evidence>
<dbReference type="AlphaFoldDB" id="A0A8S9TWD0"/>
<gene>
    <name evidence="1" type="ORF">GN958_ATG18895</name>
</gene>
<organism evidence="1 2">
    <name type="scientific">Phytophthora infestans</name>
    <name type="common">Potato late blight agent</name>
    <name type="synonym">Botrytis infestans</name>
    <dbReference type="NCBI Taxonomy" id="4787"/>
    <lineage>
        <taxon>Eukaryota</taxon>
        <taxon>Sar</taxon>
        <taxon>Stramenopiles</taxon>
        <taxon>Oomycota</taxon>
        <taxon>Peronosporomycetes</taxon>
        <taxon>Peronosporales</taxon>
        <taxon>Peronosporaceae</taxon>
        <taxon>Phytophthora</taxon>
    </lineage>
</organism>
<sequence length="267" mass="30007">MTLVCVSVQIGSITKTSRTNVSIEEPNFTFDEDNELFEDLQIKVERIASPALRLYKVKTTRDDTAMYLKPSLGVKQAEWVALTPGNWKHYIDIARGHHQKCRTNKGPFVVKLFVFAAKETTTQAAGIRRATGSRIQDAARAIDGYLLERGDVQVGPIARTYWETTHTRQPEGTAPSVPDNVTFRQMQHLDSMRPLPTPTKTESNLQTITVQLNGSSDLQLSFNVRELRTILVLPNHNLLAEGVFSSFDVPAEPTEDMVDEDHIIEEE</sequence>
<protein>
    <submittedName>
        <fullName evidence="1">Uncharacterized protein</fullName>
    </submittedName>
</protein>
<dbReference type="Proteomes" id="UP000704712">
    <property type="component" value="Unassembled WGS sequence"/>
</dbReference>
<proteinExistence type="predicted"/>
<dbReference type="EMBL" id="JAACNO010002657">
    <property type="protein sequence ID" value="KAF4131862.1"/>
    <property type="molecule type" value="Genomic_DNA"/>
</dbReference>
<accession>A0A8S9TWD0</accession>
<name>A0A8S9TWD0_PHYIN</name>
<evidence type="ECO:0000313" key="2">
    <source>
        <dbReference type="Proteomes" id="UP000704712"/>
    </source>
</evidence>